<organism evidence="4 5">
    <name type="scientific">Ktedonospora formicarum</name>
    <dbReference type="NCBI Taxonomy" id="2778364"/>
    <lineage>
        <taxon>Bacteria</taxon>
        <taxon>Bacillati</taxon>
        <taxon>Chloroflexota</taxon>
        <taxon>Ktedonobacteria</taxon>
        <taxon>Ktedonobacterales</taxon>
        <taxon>Ktedonobacteraceae</taxon>
        <taxon>Ktedonospora</taxon>
    </lineage>
</organism>
<sequence length="206" mass="22451">MALEKSFFRQVMGRFTTGVTVVTTRHNELLGGLTVNAFCSVSLDPPLVLVCVDLHSQTLPLIRGGKNFAVNMLTEQQQDLSNCFSTTTPERLNYFSHAPYHTAATGAPILDQTLAFIDARVVAEYPGGDHAIFLGQVEAMGNGTRTMYANPEGSNHHVTFTEVSQNGTNAHNEPEPLLYYLGQYRELGSIQPKPSLTGIAHEDGAK</sequence>
<protein>
    <recommendedName>
        <fullName evidence="3">Flavin reductase like domain-containing protein</fullName>
    </recommendedName>
</protein>
<dbReference type="PANTHER" id="PTHR30466:SF11">
    <property type="entry name" value="FLAVIN-DEPENDENT MONOOXYGENASE, REDUCTASE SUBUNIT HSAB"/>
    <property type="match status" value="1"/>
</dbReference>
<dbReference type="AlphaFoldDB" id="A0A8J3MWE9"/>
<dbReference type="SMART" id="SM00903">
    <property type="entry name" value="Flavin_Reduct"/>
    <property type="match status" value="1"/>
</dbReference>
<dbReference type="InterPro" id="IPR002563">
    <property type="entry name" value="Flavin_Rdtase-like_dom"/>
</dbReference>
<dbReference type="InterPro" id="IPR050268">
    <property type="entry name" value="NADH-dep_flavin_reductase"/>
</dbReference>
<dbReference type="GO" id="GO:0042602">
    <property type="term" value="F:riboflavin reductase (NADPH) activity"/>
    <property type="evidence" value="ECO:0007669"/>
    <property type="project" value="TreeGrafter"/>
</dbReference>
<accession>A0A8J3MWE9</accession>
<gene>
    <name evidence="4" type="ORF">KSX_84380</name>
</gene>
<dbReference type="Pfam" id="PF01613">
    <property type="entry name" value="Flavin_Reduct"/>
    <property type="match status" value="1"/>
</dbReference>
<dbReference type="PANTHER" id="PTHR30466">
    <property type="entry name" value="FLAVIN REDUCTASE"/>
    <property type="match status" value="1"/>
</dbReference>
<keyword evidence="2" id="KW-0560">Oxidoreductase</keyword>
<comment type="similarity">
    <text evidence="1">Belongs to the non-flavoprotein flavin reductase family.</text>
</comment>
<dbReference type="GO" id="GO:0010181">
    <property type="term" value="F:FMN binding"/>
    <property type="evidence" value="ECO:0007669"/>
    <property type="project" value="InterPro"/>
</dbReference>
<evidence type="ECO:0000256" key="2">
    <source>
        <dbReference type="ARBA" id="ARBA00023002"/>
    </source>
</evidence>
<dbReference type="RefSeq" id="WP_220199321.1">
    <property type="nucleotide sequence ID" value="NZ_BNJF01000007.1"/>
</dbReference>
<evidence type="ECO:0000313" key="4">
    <source>
        <dbReference type="EMBL" id="GHO50275.1"/>
    </source>
</evidence>
<name>A0A8J3MWE9_9CHLR</name>
<dbReference type="Gene3D" id="2.30.110.10">
    <property type="entry name" value="Electron Transport, Fmn-binding Protein, Chain A"/>
    <property type="match status" value="1"/>
</dbReference>
<dbReference type="InterPro" id="IPR012349">
    <property type="entry name" value="Split_barrel_FMN-bd"/>
</dbReference>
<reference evidence="4" key="1">
    <citation type="submission" date="2020-10" db="EMBL/GenBank/DDBJ databases">
        <title>Taxonomic study of unclassified bacteria belonging to the class Ktedonobacteria.</title>
        <authorList>
            <person name="Yabe S."/>
            <person name="Wang C.M."/>
            <person name="Zheng Y."/>
            <person name="Sakai Y."/>
            <person name="Cavaletti L."/>
            <person name="Monciardini P."/>
            <person name="Donadio S."/>
        </authorList>
    </citation>
    <scope>NUCLEOTIDE SEQUENCE</scope>
    <source>
        <strain evidence="4">SOSP1-1</strain>
    </source>
</reference>
<evidence type="ECO:0000256" key="1">
    <source>
        <dbReference type="ARBA" id="ARBA00008898"/>
    </source>
</evidence>
<keyword evidence="5" id="KW-1185">Reference proteome</keyword>
<evidence type="ECO:0000259" key="3">
    <source>
        <dbReference type="SMART" id="SM00903"/>
    </source>
</evidence>
<dbReference type="EMBL" id="BNJF01000007">
    <property type="protein sequence ID" value="GHO50275.1"/>
    <property type="molecule type" value="Genomic_DNA"/>
</dbReference>
<dbReference type="SUPFAM" id="SSF50475">
    <property type="entry name" value="FMN-binding split barrel"/>
    <property type="match status" value="1"/>
</dbReference>
<comment type="caution">
    <text evidence="4">The sequence shown here is derived from an EMBL/GenBank/DDBJ whole genome shotgun (WGS) entry which is preliminary data.</text>
</comment>
<feature type="domain" description="Flavin reductase like" evidence="3">
    <location>
        <begin position="12"/>
        <end position="150"/>
    </location>
</feature>
<dbReference type="Proteomes" id="UP000612362">
    <property type="component" value="Unassembled WGS sequence"/>
</dbReference>
<proteinExistence type="inferred from homology"/>
<evidence type="ECO:0000313" key="5">
    <source>
        <dbReference type="Proteomes" id="UP000612362"/>
    </source>
</evidence>